<evidence type="ECO:0000256" key="1">
    <source>
        <dbReference type="ARBA" id="ARBA00004123"/>
    </source>
</evidence>
<evidence type="ECO:0000259" key="6">
    <source>
        <dbReference type="PROSITE" id="PS50128"/>
    </source>
</evidence>
<dbReference type="SUPFAM" id="SSF109905">
    <property type="entry name" value="Surp module (SWAP domain)"/>
    <property type="match status" value="1"/>
</dbReference>
<dbReference type="InterPro" id="IPR035967">
    <property type="entry name" value="SWAP/Surp_sf"/>
</dbReference>
<feature type="compositionally biased region" description="Polar residues" evidence="5">
    <location>
        <begin position="100"/>
        <end position="109"/>
    </location>
</feature>
<dbReference type="Gene3D" id="1.10.10.790">
    <property type="entry name" value="Surp module"/>
    <property type="match status" value="1"/>
</dbReference>
<evidence type="ECO:0000256" key="3">
    <source>
        <dbReference type="ARBA" id="ARBA00023187"/>
    </source>
</evidence>
<feature type="region of interest" description="Disordered" evidence="5">
    <location>
        <begin position="1"/>
        <end position="114"/>
    </location>
</feature>
<keyword evidence="4" id="KW-0539">Nucleus</keyword>
<comment type="subcellular location">
    <subcellularLocation>
        <location evidence="1">Nucleus</location>
    </subcellularLocation>
</comment>
<reference evidence="7" key="1">
    <citation type="submission" date="2025-08" db="UniProtKB">
        <authorList>
            <consortium name="Ensembl"/>
        </authorList>
    </citation>
    <scope>IDENTIFICATION</scope>
</reference>
<dbReference type="Pfam" id="PF01805">
    <property type="entry name" value="Surp"/>
    <property type="match status" value="1"/>
</dbReference>
<feature type="compositionally biased region" description="Low complexity" evidence="5">
    <location>
        <begin position="41"/>
        <end position="70"/>
    </location>
</feature>
<evidence type="ECO:0000256" key="2">
    <source>
        <dbReference type="ARBA" id="ARBA00022664"/>
    </source>
</evidence>
<name>A0A673HIH2_9TELE</name>
<dbReference type="SMART" id="SM00648">
    <property type="entry name" value="SWAP"/>
    <property type="match status" value="1"/>
</dbReference>
<evidence type="ECO:0000256" key="4">
    <source>
        <dbReference type="ARBA" id="ARBA00023242"/>
    </source>
</evidence>
<organism evidence="7 8">
    <name type="scientific">Sinocyclocheilus rhinocerous</name>
    <dbReference type="NCBI Taxonomy" id="307959"/>
    <lineage>
        <taxon>Eukaryota</taxon>
        <taxon>Metazoa</taxon>
        <taxon>Chordata</taxon>
        <taxon>Craniata</taxon>
        <taxon>Vertebrata</taxon>
        <taxon>Euteleostomi</taxon>
        <taxon>Actinopterygii</taxon>
        <taxon>Neopterygii</taxon>
        <taxon>Teleostei</taxon>
        <taxon>Ostariophysi</taxon>
        <taxon>Cypriniformes</taxon>
        <taxon>Cyprinidae</taxon>
        <taxon>Cyprininae</taxon>
        <taxon>Sinocyclocheilus</taxon>
    </lineage>
</organism>
<dbReference type="GO" id="GO:0008380">
    <property type="term" value="P:RNA splicing"/>
    <property type="evidence" value="ECO:0007669"/>
    <property type="project" value="UniProtKB-KW"/>
</dbReference>
<dbReference type="GO" id="GO:0006397">
    <property type="term" value="P:mRNA processing"/>
    <property type="evidence" value="ECO:0007669"/>
    <property type="project" value="UniProtKB-KW"/>
</dbReference>
<evidence type="ECO:0000256" key="5">
    <source>
        <dbReference type="SAM" id="MobiDB-lite"/>
    </source>
</evidence>
<feature type="compositionally biased region" description="Basic and acidic residues" evidence="5">
    <location>
        <begin position="24"/>
        <end position="38"/>
    </location>
</feature>
<feature type="domain" description="SURP motif" evidence="6">
    <location>
        <begin position="179"/>
        <end position="222"/>
    </location>
</feature>
<dbReference type="PANTHER" id="PTHR23340">
    <property type="entry name" value="ARGININE/SERINE RICH SPLICING FACTOR SF4/14"/>
    <property type="match status" value="1"/>
</dbReference>
<sequence length="246" mass="27551">MEASDAGRAGWKTPQKSKMTVIMRQEELIAQKKREIEARLNQQQKQQPKQNKTSSPPPSQASSSSSSSSSNKFVNDGSFLQQFLKMQREKSSADEASRGSAPSGSQAQKKSVLIGKRQGLSVTSMISQFRNYSQCKKTTLPAARLSVFSSPDDEEEEEEDALFLEVKVSPPEDADLRLVIDKMASFVAEGGAELEKKAMEDYRDDPVFSFLFEKSSKEYLYYRRRVAEIRRDAAAQAEGERSETHS</sequence>
<accession>A0A673HIH2</accession>
<dbReference type="GO" id="GO:0003723">
    <property type="term" value="F:RNA binding"/>
    <property type="evidence" value="ECO:0007669"/>
    <property type="project" value="InterPro"/>
</dbReference>
<dbReference type="GO" id="GO:0005654">
    <property type="term" value="C:nucleoplasm"/>
    <property type="evidence" value="ECO:0007669"/>
    <property type="project" value="TreeGrafter"/>
</dbReference>
<dbReference type="PROSITE" id="PS50128">
    <property type="entry name" value="SURP"/>
    <property type="match status" value="1"/>
</dbReference>
<feature type="compositionally biased region" description="Basic and acidic residues" evidence="5">
    <location>
        <begin position="86"/>
        <end position="97"/>
    </location>
</feature>
<dbReference type="Ensembl" id="ENSSRHT00000026540.1">
    <property type="protein sequence ID" value="ENSSRHP00000025770.1"/>
    <property type="gene ID" value="ENSSRHG00000013515.1"/>
</dbReference>
<keyword evidence="8" id="KW-1185">Reference proteome</keyword>
<dbReference type="Proteomes" id="UP000472270">
    <property type="component" value="Unassembled WGS sequence"/>
</dbReference>
<keyword evidence="3" id="KW-0508">mRNA splicing</keyword>
<dbReference type="AlphaFoldDB" id="A0A673HIH2"/>
<evidence type="ECO:0000313" key="7">
    <source>
        <dbReference type="Ensembl" id="ENSSRHP00000025770.1"/>
    </source>
</evidence>
<reference evidence="7" key="2">
    <citation type="submission" date="2025-09" db="UniProtKB">
        <authorList>
            <consortium name="Ensembl"/>
        </authorList>
    </citation>
    <scope>IDENTIFICATION</scope>
</reference>
<dbReference type="InterPro" id="IPR000061">
    <property type="entry name" value="Surp"/>
</dbReference>
<evidence type="ECO:0000313" key="8">
    <source>
        <dbReference type="Proteomes" id="UP000472270"/>
    </source>
</evidence>
<keyword evidence="2" id="KW-0507">mRNA processing</keyword>
<dbReference type="InterPro" id="IPR040169">
    <property type="entry name" value="SUGP1/2"/>
</dbReference>
<protein>
    <submittedName>
        <fullName evidence="7">SURP and G patch domain containing 1</fullName>
    </submittedName>
</protein>
<dbReference type="PANTHER" id="PTHR23340:SF0">
    <property type="entry name" value="SURP AND G-PATCH DOMAIN-CONTAINING PROTEIN 1 ISOFORM X1"/>
    <property type="match status" value="1"/>
</dbReference>
<proteinExistence type="predicted"/>